<sequence>MPRNIQNTAKQEEPEEIQAGEIPWQSLEKRPRRNPLLAAHRYYRTGEYILMEFGLDLREKSEGGGEGQTKK</sequence>
<feature type="region of interest" description="Disordered" evidence="1">
    <location>
        <begin position="1"/>
        <end position="26"/>
    </location>
</feature>
<dbReference type="EMBL" id="SRLO01000399">
    <property type="protein sequence ID" value="TNN57674.1"/>
    <property type="molecule type" value="Genomic_DNA"/>
</dbReference>
<dbReference type="AlphaFoldDB" id="A0A4Z2GYI6"/>
<keyword evidence="3" id="KW-1185">Reference proteome</keyword>
<comment type="caution">
    <text evidence="2">The sequence shown here is derived from an EMBL/GenBank/DDBJ whole genome shotgun (WGS) entry which is preliminary data.</text>
</comment>
<evidence type="ECO:0000256" key="1">
    <source>
        <dbReference type="SAM" id="MobiDB-lite"/>
    </source>
</evidence>
<evidence type="ECO:0000313" key="3">
    <source>
        <dbReference type="Proteomes" id="UP000314294"/>
    </source>
</evidence>
<accession>A0A4Z2GYI6</accession>
<name>A0A4Z2GYI6_9TELE</name>
<dbReference type="Proteomes" id="UP000314294">
    <property type="component" value="Unassembled WGS sequence"/>
</dbReference>
<reference evidence="2 3" key="1">
    <citation type="submission" date="2019-03" db="EMBL/GenBank/DDBJ databases">
        <title>First draft genome of Liparis tanakae, snailfish: a comprehensive survey of snailfish specific genes.</title>
        <authorList>
            <person name="Kim W."/>
            <person name="Song I."/>
            <person name="Jeong J.-H."/>
            <person name="Kim D."/>
            <person name="Kim S."/>
            <person name="Ryu S."/>
            <person name="Song J.Y."/>
            <person name="Lee S.K."/>
        </authorList>
    </citation>
    <scope>NUCLEOTIDE SEQUENCE [LARGE SCALE GENOMIC DNA]</scope>
    <source>
        <tissue evidence="2">Muscle</tissue>
    </source>
</reference>
<organism evidence="2 3">
    <name type="scientific">Liparis tanakae</name>
    <name type="common">Tanaka's snailfish</name>
    <dbReference type="NCBI Taxonomy" id="230148"/>
    <lineage>
        <taxon>Eukaryota</taxon>
        <taxon>Metazoa</taxon>
        <taxon>Chordata</taxon>
        <taxon>Craniata</taxon>
        <taxon>Vertebrata</taxon>
        <taxon>Euteleostomi</taxon>
        <taxon>Actinopterygii</taxon>
        <taxon>Neopterygii</taxon>
        <taxon>Teleostei</taxon>
        <taxon>Neoteleostei</taxon>
        <taxon>Acanthomorphata</taxon>
        <taxon>Eupercaria</taxon>
        <taxon>Perciformes</taxon>
        <taxon>Cottioidei</taxon>
        <taxon>Cottales</taxon>
        <taxon>Liparidae</taxon>
        <taxon>Liparis</taxon>
    </lineage>
</organism>
<protein>
    <submittedName>
        <fullName evidence="2">Uncharacterized protein</fullName>
    </submittedName>
</protein>
<gene>
    <name evidence="2" type="ORF">EYF80_032136</name>
</gene>
<evidence type="ECO:0000313" key="2">
    <source>
        <dbReference type="EMBL" id="TNN57674.1"/>
    </source>
</evidence>
<proteinExistence type="predicted"/>